<evidence type="ECO:0000256" key="2">
    <source>
        <dbReference type="ARBA" id="ARBA00022801"/>
    </source>
</evidence>
<keyword evidence="3 5" id="KW-0326">Glycosidase</keyword>
<dbReference type="AlphaFoldDB" id="F8A6L3"/>
<dbReference type="InterPro" id="IPR013320">
    <property type="entry name" value="ConA-like_dom_sf"/>
</dbReference>
<evidence type="ECO:0000256" key="4">
    <source>
        <dbReference type="PIRSR" id="PIRSR606710-2"/>
    </source>
</evidence>
<dbReference type="RefSeq" id="WP_013885018.1">
    <property type="nucleotide sequence ID" value="NC_015671.1"/>
</dbReference>
<proteinExistence type="inferred from homology"/>
<evidence type="ECO:0000256" key="5">
    <source>
        <dbReference type="RuleBase" id="RU361187"/>
    </source>
</evidence>
<organism evidence="7 8">
    <name type="scientific">Cellulomonas gilvus (strain ATCC 13127 / NRRL B-14078)</name>
    <name type="common">Cellvibrio gilvus</name>
    <dbReference type="NCBI Taxonomy" id="593907"/>
    <lineage>
        <taxon>Bacteria</taxon>
        <taxon>Bacillati</taxon>
        <taxon>Actinomycetota</taxon>
        <taxon>Actinomycetes</taxon>
        <taxon>Micrococcales</taxon>
        <taxon>Cellulomonadaceae</taxon>
        <taxon>Cellulomonas</taxon>
    </lineage>
</organism>
<evidence type="ECO:0000256" key="3">
    <source>
        <dbReference type="ARBA" id="ARBA00023295"/>
    </source>
</evidence>
<dbReference type="Proteomes" id="UP000000485">
    <property type="component" value="Chromosome"/>
</dbReference>
<gene>
    <name evidence="7" type="ordered locus">Celgi_3009</name>
</gene>
<dbReference type="CDD" id="cd18617">
    <property type="entry name" value="GH43_XynB-like"/>
    <property type="match status" value="1"/>
</dbReference>
<dbReference type="PANTHER" id="PTHR42812:SF12">
    <property type="entry name" value="BETA-XYLOSIDASE-RELATED"/>
    <property type="match status" value="1"/>
</dbReference>
<dbReference type="Gene3D" id="2.60.120.200">
    <property type="match status" value="1"/>
</dbReference>
<feature type="domain" description="Beta-xylosidase C-terminal Concanavalin A-like" evidence="6">
    <location>
        <begin position="345"/>
        <end position="477"/>
    </location>
</feature>
<dbReference type="Gene3D" id="2.115.10.20">
    <property type="entry name" value="Glycosyl hydrolase domain, family 43"/>
    <property type="match status" value="1"/>
</dbReference>
<dbReference type="HOGENOM" id="CLU_016508_2_0_11"/>
<dbReference type="InterPro" id="IPR051795">
    <property type="entry name" value="Glycosyl_Hydrlase_43"/>
</dbReference>
<dbReference type="SUPFAM" id="SSF75005">
    <property type="entry name" value="Arabinanase/levansucrase/invertase"/>
    <property type="match status" value="1"/>
</dbReference>
<dbReference type="EMBL" id="CP002665">
    <property type="protein sequence ID" value="AEI13501.1"/>
    <property type="molecule type" value="Genomic_DNA"/>
</dbReference>
<dbReference type="InterPro" id="IPR023296">
    <property type="entry name" value="Glyco_hydro_beta-prop_sf"/>
</dbReference>
<dbReference type="InterPro" id="IPR006710">
    <property type="entry name" value="Glyco_hydro_43"/>
</dbReference>
<dbReference type="InterPro" id="IPR041542">
    <property type="entry name" value="GH43_C2"/>
</dbReference>
<dbReference type="EC" id="3.2.1.37" evidence="7"/>
<protein>
    <submittedName>
        <fullName evidence="7">Xylan 1,4-beta-xylosidase</fullName>
        <ecNumber evidence="7">3.2.1.37</ecNumber>
    </submittedName>
</protein>
<dbReference type="GO" id="GO:0009044">
    <property type="term" value="F:xylan 1,4-beta-xylosidase activity"/>
    <property type="evidence" value="ECO:0007669"/>
    <property type="project" value="UniProtKB-EC"/>
</dbReference>
<feature type="site" description="Important for catalytic activity, responsible for pKa modulation of the active site Glu and correct orientation of both the proton donor and substrate" evidence="4">
    <location>
        <position position="132"/>
    </location>
</feature>
<dbReference type="GO" id="GO:0005975">
    <property type="term" value="P:carbohydrate metabolic process"/>
    <property type="evidence" value="ECO:0007669"/>
    <property type="project" value="InterPro"/>
</dbReference>
<dbReference type="OrthoDB" id="9801455at2"/>
<comment type="similarity">
    <text evidence="1 5">Belongs to the glycosyl hydrolase 43 family.</text>
</comment>
<keyword evidence="2 5" id="KW-0378">Hydrolase</keyword>
<sequence length="494" mass="52378">MIDAVNDTAVRHLPRRPVIAGFHPDPTVCRVGPDLYVACSSFEYAPGVPLFRSRDLASFELVGHALDRPTQLGLRDVGPSGGVYAPTLRHHDGLFWLVTTNVTDGPGHLLVTAPDPAGPWSDPVRIEAGGIDPDVAWDDAGTCYLTWSDGGIVQAELDPRTGALLTTPRRLWSGTGGRDPEGPHLYRVGEHWYLLVSEGGTGLGHAVSVARGPSPAGPFEPDPAGPFLTARGTDHPVQCTGHADLVELADGTWAAVFLGVRHAGRFPGWHVLGRETFAVRVAWQDGWPRLAGPIEPVAGPDGAPAHELPGAATGALPRAWVGSGVFPDDVLRPGPDAWVLTARDDERTFVGHRQEHRFVSAHASVAAAAGVGGLEVRLDPWHALTLEREGRTVRAVAHVGDLTSVLGAAEADDEAALELRVVPSTAATYAREQGPDEVVALLHDAHGTHELGRIDGRYVSTEIAGGFTGRMVGLVCREGAIDVRSYRCTAPPES</sequence>
<evidence type="ECO:0000256" key="1">
    <source>
        <dbReference type="ARBA" id="ARBA00009865"/>
    </source>
</evidence>
<dbReference type="STRING" id="593907.Celgi_3009"/>
<evidence type="ECO:0000313" key="7">
    <source>
        <dbReference type="EMBL" id="AEI13501.1"/>
    </source>
</evidence>
<evidence type="ECO:0000259" key="6">
    <source>
        <dbReference type="Pfam" id="PF17851"/>
    </source>
</evidence>
<accession>F8A6L3</accession>
<dbReference type="Pfam" id="PF17851">
    <property type="entry name" value="GH43_C2"/>
    <property type="match status" value="1"/>
</dbReference>
<dbReference type="KEGG" id="cga:Celgi_3009"/>
<evidence type="ECO:0000313" key="8">
    <source>
        <dbReference type="Proteomes" id="UP000000485"/>
    </source>
</evidence>
<keyword evidence="8" id="KW-1185">Reference proteome</keyword>
<dbReference type="eggNOG" id="COG3507">
    <property type="taxonomic scope" value="Bacteria"/>
</dbReference>
<dbReference type="Pfam" id="PF04616">
    <property type="entry name" value="Glyco_hydro_43"/>
    <property type="match status" value="1"/>
</dbReference>
<name>F8A6L3_CELGA</name>
<dbReference type="SUPFAM" id="SSF49899">
    <property type="entry name" value="Concanavalin A-like lectins/glucanases"/>
    <property type="match status" value="1"/>
</dbReference>
<dbReference type="PANTHER" id="PTHR42812">
    <property type="entry name" value="BETA-XYLOSIDASE"/>
    <property type="match status" value="1"/>
</dbReference>
<reference evidence="8" key="1">
    <citation type="submission" date="2011-04" db="EMBL/GenBank/DDBJ databases">
        <title>Complete sequence of Cellvibrio gilvus ATCC 13127.</title>
        <authorList>
            <person name="Lucas S."/>
            <person name="Han J."/>
            <person name="Lapidus A."/>
            <person name="Cheng J.-F."/>
            <person name="Goodwin L."/>
            <person name="Pitluck S."/>
            <person name="Peters L."/>
            <person name="Munk A."/>
            <person name="Detter J.C."/>
            <person name="Han C."/>
            <person name="Tapia R."/>
            <person name="Land M."/>
            <person name="Hauser L."/>
            <person name="Kyrpides N."/>
            <person name="Ivanova N."/>
            <person name="Ovchinnikova G."/>
            <person name="Pagani I."/>
            <person name="Mead D."/>
            <person name="Brumm P."/>
            <person name="Woyke T."/>
        </authorList>
    </citation>
    <scope>NUCLEOTIDE SEQUENCE [LARGE SCALE GENOMIC DNA]</scope>
    <source>
        <strain evidence="8">ATCC 13127 / NRRL B-14078</strain>
    </source>
</reference>